<dbReference type="InterPro" id="IPR027417">
    <property type="entry name" value="P-loop_NTPase"/>
</dbReference>
<comment type="function">
    <text evidence="1 13">Transfers the gamma-phosphate of ATP to the 4'-position of a tetraacyldisaccharide 1-phosphate intermediate (termed DS-1-P) to form tetraacyldisaccharide 1,4'-bis-phosphate (lipid IVA).</text>
</comment>
<dbReference type="SUPFAM" id="SSF52540">
    <property type="entry name" value="P-loop containing nucleoside triphosphate hydrolases"/>
    <property type="match status" value="1"/>
</dbReference>
<evidence type="ECO:0000256" key="6">
    <source>
        <dbReference type="ARBA" id="ARBA00022556"/>
    </source>
</evidence>
<name>A0A849I0U0_9HYPH</name>
<evidence type="ECO:0000256" key="2">
    <source>
        <dbReference type="ARBA" id="ARBA00004870"/>
    </source>
</evidence>
<evidence type="ECO:0000256" key="9">
    <source>
        <dbReference type="ARBA" id="ARBA00022777"/>
    </source>
</evidence>
<protein>
    <recommendedName>
        <fullName evidence="4 13">Tetraacyldisaccharide 4'-kinase</fullName>
        <ecNumber evidence="3 13">2.7.1.130</ecNumber>
    </recommendedName>
    <alternativeName>
        <fullName evidence="12 13">Lipid A 4'-kinase</fullName>
    </alternativeName>
</protein>
<evidence type="ECO:0000256" key="12">
    <source>
        <dbReference type="ARBA" id="ARBA00029757"/>
    </source>
</evidence>
<comment type="pathway">
    <text evidence="2 13">Glycolipid biosynthesis; lipid IV(A) biosynthesis; lipid IV(A) from (3R)-3-hydroxytetradecanoyl-[acyl-carrier-protein] and UDP-N-acetyl-alpha-D-glucosamine: step 6/6.</text>
</comment>
<dbReference type="Proteomes" id="UP000564885">
    <property type="component" value="Unassembled WGS sequence"/>
</dbReference>
<comment type="caution">
    <text evidence="14">The sequence shown here is derived from an EMBL/GenBank/DDBJ whole genome shotgun (WGS) entry which is preliminary data.</text>
</comment>
<keyword evidence="15" id="KW-1185">Reference proteome</keyword>
<evidence type="ECO:0000256" key="3">
    <source>
        <dbReference type="ARBA" id="ARBA00012071"/>
    </source>
</evidence>
<dbReference type="PANTHER" id="PTHR42724">
    <property type="entry name" value="TETRAACYLDISACCHARIDE 4'-KINASE"/>
    <property type="match status" value="1"/>
</dbReference>
<dbReference type="PANTHER" id="PTHR42724:SF1">
    <property type="entry name" value="TETRAACYLDISACCHARIDE 4'-KINASE, MITOCHONDRIAL-RELATED"/>
    <property type="match status" value="1"/>
</dbReference>
<dbReference type="GO" id="GO:0005524">
    <property type="term" value="F:ATP binding"/>
    <property type="evidence" value="ECO:0007669"/>
    <property type="project" value="UniProtKB-UniRule"/>
</dbReference>
<evidence type="ECO:0000256" key="8">
    <source>
        <dbReference type="ARBA" id="ARBA00022741"/>
    </source>
</evidence>
<evidence type="ECO:0000256" key="13">
    <source>
        <dbReference type="HAMAP-Rule" id="MF_00409"/>
    </source>
</evidence>
<dbReference type="EC" id="2.7.1.130" evidence="3 13"/>
<dbReference type="NCBIfam" id="TIGR00682">
    <property type="entry name" value="lpxK"/>
    <property type="match status" value="1"/>
</dbReference>
<reference evidence="14 15" key="1">
    <citation type="submission" date="2020-04" db="EMBL/GenBank/DDBJ databases">
        <title>Enterovirga sp. isolate from soil.</title>
        <authorList>
            <person name="Chea S."/>
            <person name="Kim D.-U."/>
        </authorList>
    </citation>
    <scope>NUCLEOTIDE SEQUENCE [LARGE SCALE GENOMIC DNA]</scope>
    <source>
        <strain evidence="14 15">DB1703</strain>
    </source>
</reference>
<dbReference type="RefSeq" id="WP_171218469.1">
    <property type="nucleotide sequence ID" value="NZ_JABEPP010000003.1"/>
</dbReference>
<dbReference type="GO" id="GO:0005886">
    <property type="term" value="C:plasma membrane"/>
    <property type="evidence" value="ECO:0007669"/>
    <property type="project" value="TreeGrafter"/>
</dbReference>
<keyword evidence="10 13" id="KW-0067">ATP-binding</keyword>
<evidence type="ECO:0000256" key="11">
    <source>
        <dbReference type="ARBA" id="ARBA00023098"/>
    </source>
</evidence>
<dbReference type="GO" id="GO:0009245">
    <property type="term" value="P:lipid A biosynthetic process"/>
    <property type="evidence" value="ECO:0007669"/>
    <property type="project" value="UniProtKB-UniRule"/>
</dbReference>
<evidence type="ECO:0000313" key="14">
    <source>
        <dbReference type="EMBL" id="NNM72962.1"/>
    </source>
</evidence>
<evidence type="ECO:0000256" key="4">
    <source>
        <dbReference type="ARBA" id="ARBA00016436"/>
    </source>
</evidence>
<proteinExistence type="inferred from homology"/>
<evidence type="ECO:0000256" key="10">
    <source>
        <dbReference type="ARBA" id="ARBA00022840"/>
    </source>
</evidence>
<feature type="binding site" evidence="13">
    <location>
        <begin position="51"/>
        <end position="58"/>
    </location>
    <ligand>
        <name>ATP</name>
        <dbReference type="ChEBI" id="CHEBI:30616"/>
    </ligand>
</feature>
<dbReference type="GO" id="GO:0009029">
    <property type="term" value="F:lipid-A 4'-kinase activity"/>
    <property type="evidence" value="ECO:0007669"/>
    <property type="project" value="UniProtKB-UniRule"/>
</dbReference>
<evidence type="ECO:0000256" key="1">
    <source>
        <dbReference type="ARBA" id="ARBA00002274"/>
    </source>
</evidence>
<organism evidence="14 15">
    <name type="scientific">Enterovirga aerilata</name>
    <dbReference type="NCBI Taxonomy" id="2730920"/>
    <lineage>
        <taxon>Bacteria</taxon>
        <taxon>Pseudomonadati</taxon>
        <taxon>Pseudomonadota</taxon>
        <taxon>Alphaproteobacteria</taxon>
        <taxon>Hyphomicrobiales</taxon>
        <taxon>Methylobacteriaceae</taxon>
        <taxon>Enterovirga</taxon>
    </lineage>
</organism>
<evidence type="ECO:0000256" key="7">
    <source>
        <dbReference type="ARBA" id="ARBA00022679"/>
    </source>
</evidence>
<dbReference type="InterPro" id="IPR003758">
    <property type="entry name" value="LpxK"/>
</dbReference>
<evidence type="ECO:0000313" key="15">
    <source>
        <dbReference type="Proteomes" id="UP000564885"/>
    </source>
</evidence>
<keyword evidence="8 13" id="KW-0547">Nucleotide-binding</keyword>
<dbReference type="HAMAP" id="MF_00409">
    <property type="entry name" value="LpxK"/>
    <property type="match status" value="1"/>
</dbReference>
<keyword evidence="7 13" id="KW-0808">Transferase</keyword>
<comment type="catalytic activity">
    <reaction evidence="13">
        <text>a lipid A disaccharide + ATP = a lipid IVA + ADP + H(+)</text>
        <dbReference type="Rhea" id="RHEA:67840"/>
        <dbReference type="ChEBI" id="CHEBI:15378"/>
        <dbReference type="ChEBI" id="CHEBI:30616"/>
        <dbReference type="ChEBI" id="CHEBI:176343"/>
        <dbReference type="ChEBI" id="CHEBI:176425"/>
        <dbReference type="ChEBI" id="CHEBI:456216"/>
        <dbReference type="EC" id="2.7.1.130"/>
    </reaction>
</comment>
<dbReference type="AlphaFoldDB" id="A0A849I0U0"/>
<dbReference type="GO" id="GO:0009244">
    <property type="term" value="P:lipopolysaccharide core region biosynthetic process"/>
    <property type="evidence" value="ECO:0007669"/>
    <property type="project" value="TreeGrafter"/>
</dbReference>
<accession>A0A849I0U0</accession>
<keyword evidence="9 13" id="KW-0418">Kinase</keyword>
<keyword evidence="5 13" id="KW-0444">Lipid biosynthesis</keyword>
<keyword evidence="6 13" id="KW-0441">Lipid A biosynthesis</keyword>
<sequence length="334" mass="34667">MKAPAFWWRRPGLAARLLQPASLVYGAVAASRMERAGARAPVPVICIGNVTVGGSGKTPTAIHVAALLRSMGRHPVFLTRGYGGGLAGPVGVDPARHGFREVGDEALLLARQAPTVVSRDRPAGAALAASLGADVIVMDDGLQNPSLEKDLAIGVFDGSVGIGNGLALPAGPLRAPLAAQWPKIGGVLVVGRGDPGERLAREASLKGLPVVTGVLQPDPEVAASLRGRRVLAFAGIGRPEKFFDTLREIGAEVAETRSFPDHHPYREGEATDLVAAAAKAGLVPVTTEKDAVRLAGMEISEPRLRAIATLPVGLVPDDEADAFQRLLAPALARR</sequence>
<dbReference type="UniPathway" id="UPA00359">
    <property type="reaction ID" value="UER00482"/>
</dbReference>
<dbReference type="Pfam" id="PF02606">
    <property type="entry name" value="LpxK"/>
    <property type="match status" value="1"/>
</dbReference>
<comment type="similarity">
    <text evidence="13">Belongs to the LpxK family.</text>
</comment>
<evidence type="ECO:0000256" key="5">
    <source>
        <dbReference type="ARBA" id="ARBA00022516"/>
    </source>
</evidence>
<keyword evidence="11 13" id="KW-0443">Lipid metabolism</keyword>
<gene>
    <name evidence="13" type="primary">lpxK</name>
    <name evidence="14" type="ORF">HJG44_11290</name>
</gene>
<dbReference type="EMBL" id="JABEPP010000003">
    <property type="protein sequence ID" value="NNM72962.1"/>
    <property type="molecule type" value="Genomic_DNA"/>
</dbReference>